<sequence>MNFIFKKLKKETWEMHIIEYKKGYNFTKMEFLKILFQKRQPTQLKCHKDIMDYIQIFNKAELIINIEEIVPKKMGFLRQFMRKNKSIIRKAIFLPKQKKREENPKNKKTFRQSLKQNKNDDYQQINLVQITILINIKILKRKNRKFMMTNTLISF</sequence>
<dbReference type="EMBL" id="CAJJDN010000039">
    <property type="protein sequence ID" value="CAD8079470.1"/>
    <property type="molecule type" value="Genomic_DNA"/>
</dbReference>
<dbReference type="AlphaFoldDB" id="A0A8S1MFQ9"/>
<keyword evidence="2" id="KW-1185">Reference proteome</keyword>
<name>A0A8S1MFQ9_9CILI</name>
<gene>
    <name evidence="1" type="ORF">PSON_ATCC_30995.1.T0390129</name>
</gene>
<protein>
    <submittedName>
        <fullName evidence="1">Uncharacterized protein</fullName>
    </submittedName>
</protein>
<dbReference type="Proteomes" id="UP000692954">
    <property type="component" value="Unassembled WGS sequence"/>
</dbReference>
<proteinExistence type="predicted"/>
<reference evidence="1" key="1">
    <citation type="submission" date="2021-01" db="EMBL/GenBank/DDBJ databases">
        <authorList>
            <consortium name="Genoscope - CEA"/>
            <person name="William W."/>
        </authorList>
    </citation>
    <scope>NUCLEOTIDE SEQUENCE</scope>
</reference>
<evidence type="ECO:0000313" key="1">
    <source>
        <dbReference type="EMBL" id="CAD8079470.1"/>
    </source>
</evidence>
<evidence type="ECO:0000313" key="2">
    <source>
        <dbReference type="Proteomes" id="UP000692954"/>
    </source>
</evidence>
<comment type="caution">
    <text evidence="1">The sequence shown here is derived from an EMBL/GenBank/DDBJ whole genome shotgun (WGS) entry which is preliminary data.</text>
</comment>
<accession>A0A8S1MFQ9</accession>
<organism evidence="1 2">
    <name type="scientific">Paramecium sonneborni</name>
    <dbReference type="NCBI Taxonomy" id="65129"/>
    <lineage>
        <taxon>Eukaryota</taxon>
        <taxon>Sar</taxon>
        <taxon>Alveolata</taxon>
        <taxon>Ciliophora</taxon>
        <taxon>Intramacronucleata</taxon>
        <taxon>Oligohymenophorea</taxon>
        <taxon>Peniculida</taxon>
        <taxon>Parameciidae</taxon>
        <taxon>Paramecium</taxon>
    </lineage>
</organism>